<dbReference type="Pfam" id="PF05857">
    <property type="entry name" value="TraX"/>
    <property type="match status" value="1"/>
</dbReference>
<proteinExistence type="predicted"/>
<organism evidence="2 3">
    <name type="scientific">Ramlibacter tataouinensis</name>
    <dbReference type="NCBI Taxonomy" id="94132"/>
    <lineage>
        <taxon>Bacteria</taxon>
        <taxon>Pseudomonadati</taxon>
        <taxon>Pseudomonadota</taxon>
        <taxon>Betaproteobacteria</taxon>
        <taxon>Burkholderiales</taxon>
        <taxon>Comamonadaceae</taxon>
        <taxon>Ramlibacter</taxon>
    </lineage>
</organism>
<evidence type="ECO:0008006" key="4">
    <source>
        <dbReference type="Google" id="ProtNLM"/>
    </source>
</evidence>
<reference evidence="2 3" key="1">
    <citation type="journal article" date="2014" name="Int. J. Syst. Evol. Microbiol.">
        <title>Ramlibacter solisilvae sp. nov., isolated from forest soil, and emended description of the genus Ramlibacter.</title>
        <authorList>
            <person name="Lee H.J."/>
            <person name="Lee S.H."/>
            <person name="Lee S.S."/>
            <person name="Lee J.S."/>
            <person name="Kim Y."/>
            <person name="Kim S.C."/>
            <person name="Jeon C.O."/>
        </authorList>
    </citation>
    <scope>NUCLEOTIDE SEQUENCE [LARGE SCALE GENOMIC DNA]</scope>
    <source>
        <strain evidence="2 3">5-10</strain>
    </source>
</reference>
<evidence type="ECO:0000313" key="3">
    <source>
        <dbReference type="Proteomes" id="UP000070433"/>
    </source>
</evidence>
<name>A0A127JYK3_9BURK</name>
<keyword evidence="1" id="KW-0812">Transmembrane</keyword>
<protein>
    <recommendedName>
        <fullName evidence="4">Candidate membrane protein</fullName>
    </recommendedName>
</protein>
<feature type="transmembrane region" description="Helical" evidence="1">
    <location>
        <begin position="37"/>
        <end position="54"/>
    </location>
</feature>
<dbReference type="Proteomes" id="UP000070433">
    <property type="component" value="Chromosome"/>
</dbReference>
<keyword evidence="3" id="KW-1185">Reference proteome</keyword>
<keyword evidence="1" id="KW-1133">Transmembrane helix</keyword>
<evidence type="ECO:0000256" key="1">
    <source>
        <dbReference type="SAM" id="Phobius"/>
    </source>
</evidence>
<sequence>MLGTLGLGAALCWVIESRAPVPARVAACIAIAIASLHVEFGLAGAFLVGAVYCWKTEARPEAGLLAAILLLATAWLNSIFGGGMYGLIGTLACVPIAWAAQRLPMQLPRMKLAFYLIYPAHLLLIGVAKRML</sequence>
<feature type="transmembrane region" description="Helical" evidence="1">
    <location>
        <begin position="112"/>
        <end position="128"/>
    </location>
</feature>
<dbReference type="AlphaFoldDB" id="A0A127JYK3"/>
<dbReference type="EMBL" id="CP010951">
    <property type="protein sequence ID" value="AMO25050.1"/>
    <property type="molecule type" value="Genomic_DNA"/>
</dbReference>
<dbReference type="InterPro" id="IPR008875">
    <property type="entry name" value="TraX"/>
</dbReference>
<feature type="transmembrane region" description="Helical" evidence="1">
    <location>
        <begin position="61"/>
        <end position="77"/>
    </location>
</feature>
<keyword evidence="1" id="KW-0472">Membrane</keyword>
<gene>
    <name evidence="2" type="ORF">UC35_22260</name>
</gene>
<accession>A0A127JYK3</accession>
<evidence type="ECO:0000313" key="2">
    <source>
        <dbReference type="EMBL" id="AMO25050.1"/>
    </source>
</evidence>